<dbReference type="InterPro" id="IPR001212">
    <property type="entry name" value="Somatomedin_B_dom"/>
</dbReference>
<dbReference type="PROSITE" id="PS00524">
    <property type="entry name" value="SMB_1"/>
    <property type="match status" value="1"/>
</dbReference>
<dbReference type="InterPro" id="IPR036465">
    <property type="entry name" value="vWFA_dom_sf"/>
</dbReference>
<accession>A0A8S3RDU3</accession>
<evidence type="ECO:0000259" key="6">
    <source>
        <dbReference type="PROSITE" id="PS50958"/>
    </source>
</evidence>
<feature type="domain" description="VWFA" evidence="5">
    <location>
        <begin position="126"/>
        <end position="296"/>
    </location>
</feature>
<keyword evidence="3" id="KW-0732">Signal</keyword>
<comment type="caution">
    <text evidence="2">Lacks conserved residue(s) required for the propagation of feature annotation.</text>
</comment>
<dbReference type="InterPro" id="IPR000742">
    <property type="entry name" value="EGF"/>
</dbReference>
<dbReference type="PROSITE" id="PS50234">
    <property type="entry name" value="VWFA"/>
    <property type="match status" value="2"/>
</dbReference>
<dbReference type="CDD" id="cd00198">
    <property type="entry name" value="vWFA"/>
    <property type="match status" value="2"/>
</dbReference>
<feature type="signal peptide" evidence="3">
    <location>
        <begin position="1"/>
        <end position="19"/>
    </location>
</feature>
<dbReference type="PANTHER" id="PTHR24020:SF84">
    <property type="entry name" value="VWFA DOMAIN-CONTAINING PROTEIN"/>
    <property type="match status" value="1"/>
</dbReference>
<evidence type="ECO:0000259" key="5">
    <source>
        <dbReference type="PROSITE" id="PS50234"/>
    </source>
</evidence>
<dbReference type="Gene3D" id="3.40.50.410">
    <property type="entry name" value="von Willebrand factor, type A domain"/>
    <property type="match status" value="2"/>
</dbReference>
<dbReference type="PROSITE" id="PS50026">
    <property type="entry name" value="EGF_3"/>
    <property type="match status" value="1"/>
</dbReference>
<reference evidence="7" key="1">
    <citation type="submission" date="2021-03" db="EMBL/GenBank/DDBJ databases">
        <authorList>
            <person name="Bekaert M."/>
        </authorList>
    </citation>
    <scope>NUCLEOTIDE SEQUENCE</scope>
</reference>
<keyword evidence="8" id="KW-1185">Reference proteome</keyword>
<sequence length="499" mass="55944">MYKLMETFLVCCFLISIKCNTNRLRVKRSGDALCTKRPEGCFCQDRDDTCSSCIGRSCCMCDEYCLTANDCCSDFATFCMKKCTEINCQNGGLCQEHNNRFSNCDCLQLFSGTFCEIDLCQPFPSDIVFVLDNSYSIQNKYFDEGKQYISSLSPNMTIDSNVFEIAIISFSDHAIVEHDFGSISSHADFAQKISGIKLKNRTSEIVQGLNKAREVLFKRLHLQRKKFVVILTDGLISTPSQLTLSYSSAIPVYALAVGEDVSHFYLEKMTSSMDRVFTTNSDRLWSHILAETFNGICKYCSKSSETDVILAVDTSISMHGHDLLTTIPDIMNKILVKMGDASNDTQLSLITFDQTVNTEFDFMKVSPENKSLLQRRLSSFTQSNYNVAANISNLLTTVHMAFNQNTNGARHVAKKVLLIISRFTADVDDKISSVSNDMKTKGVEIFTIGLDNNDKSFRTMLSIAPNALHIGTNGELNVDSVNTFIDFFGYQLMDLKCTF</sequence>
<proteinExistence type="predicted"/>
<organism evidence="7 8">
    <name type="scientific">Mytilus edulis</name>
    <name type="common">Blue mussel</name>
    <dbReference type="NCBI Taxonomy" id="6550"/>
    <lineage>
        <taxon>Eukaryota</taxon>
        <taxon>Metazoa</taxon>
        <taxon>Spiralia</taxon>
        <taxon>Lophotrochozoa</taxon>
        <taxon>Mollusca</taxon>
        <taxon>Bivalvia</taxon>
        <taxon>Autobranchia</taxon>
        <taxon>Pteriomorphia</taxon>
        <taxon>Mytilida</taxon>
        <taxon>Mytiloidea</taxon>
        <taxon>Mytilidae</taxon>
        <taxon>Mytilinae</taxon>
        <taxon>Mytilus</taxon>
    </lineage>
</organism>
<dbReference type="Proteomes" id="UP000683360">
    <property type="component" value="Unassembled WGS sequence"/>
</dbReference>
<dbReference type="Gene3D" id="2.10.25.10">
    <property type="entry name" value="Laminin"/>
    <property type="match status" value="1"/>
</dbReference>
<dbReference type="PROSITE" id="PS00022">
    <property type="entry name" value="EGF_1"/>
    <property type="match status" value="1"/>
</dbReference>
<dbReference type="PRINTS" id="PR00453">
    <property type="entry name" value="VWFADOMAIN"/>
</dbReference>
<gene>
    <name evidence="7" type="ORF">MEDL_17891</name>
</gene>
<feature type="domain" description="SMB" evidence="6">
    <location>
        <begin position="37"/>
        <end position="83"/>
    </location>
</feature>
<dbReference type="PROSITE" id="PS50958">
    <property type="entry name" value="SMB_2"/>
    <property type="match status" value="1"/>
</dbReference>
<dbReference type="OrthoDB" id="98591at2759"/>
<dbReference type="InterPro" id="IPR050525">
    <property type="entry name" value="ECM_Assembly_Org"/>
</dbReference>
<evidence type="ECO:0000313" key="8">
    <source>
        <dbReference type="Proteomes" id="UP000683360"/>
    </source>
</evidence>
<dbReference type="AlphaFoldDB" id="A0A8S3RDU3"/>
<feature type="domain" description="EGF-like" evidence="4">
    <location>
        <begin position="80"/>
        <end position="116"/>
    </location>
</feature>
<name>A0A8S3RDU3_MYTED</name>
<keyword evidence="1 2" id="KW-1015">Disulfide bond</keyword>
<feature type="domain" description="VWFA" evidence="5">
    <location>
        <begin position="307"/>
        <end position="488"/>
    </location>
</feature>
<keyword evidence="2" id="KW-0245">EGF-like domain</keyword>
<feature type="chain" id="PRO_5035918371" evidence="3">
    <location>
        <begin position="20"/>
        <end position="499"/>
    </location>
</feature>
<comment type="caution">
    <text evidence="7">The sequence shown here is derived from an EMBL/GenBank/DDBJ whole genome shotgun (WGS) entry which is preliminary data.</text>
</comment>
<feature type="disulfide bond" evidence="2">
    <location>
        <begin position="106"/>
        <end position="115"/>
    </location>
</feature>
<evidence type="ECO:0000259" key="4">
    <source>
        <dbReference type="PROSITE" id="PS50026"/>
    </source>
</evidence>
<evidence type="ECO:0000256" key="3">
    <source>
        <dbReference type="SAM" id="SignalP"/>
    </source>
</evidence>
<dbReference type="SUPFAM" id="SSF53300">
    <property type="entry name" value="vWA-like"/>
    <property type="match status" value="2"/>
</dbReference>
<evidence type="ECO:0000256" key="1">
    <source>
        <dbReference type="ARBA" id="ARBA00023157"/>
    </source>
</evidence>
<evidence type="ECO:0000313" key="7">
    <source>
        <dbReference type="EMBL" id="CAG2203316.1"/>
    </source>
</evidence>
<dbReference type="Pfam" id="PF00092">
    <property type="entry name" value="VWA"/>
    <property type="match status" value="2"/>
</dbReference>
<dbReference type="InterPro" id="IPR002035">
    <property type="entry name" value="VWF_A"/>
</dbReference>
<dbReference type="SMART" id="SM00327">
    <property type="entry name" value="VWA"/>
    <property type="match status" value="2"/>
</dbReference>
<evidence type="ECO:0000256" key="2">
    <source>
        <dbReference type="PROSITE-ProRule" id="PRU00076"/>
    </source>
</evidence>
<protein>
    <submittedName>
        <fullName evidence="7">Uncharacterized protein</fullName>
    </submittedName>
</protein>
<dbReference type="PANTHER" id="PTHR24020">
    <property type="entry name" value="COLLAGEN ALPHA"/>
    <property type="match status" value="1"/>
</dbReference>
<dbReference type="EMBL" id="CAJPWZ010000917">
    <property type="protein sequence ID" value="CAG2203316.1"/>
    <property type="molecule type" value="Genomic_DNA"/>
</dbReference>